<dbReference type="InterPro" id="IPR003779">
    <property type="entry name" value="CMD-like"/>
</dbReference>
<organism evidence="3 4">
    <name type="scientific">Deinococcus arenae</name>
    <dbReference type="NCBI Taxonomy" id="1452751"/>
    <lineage>
        <taxon>Bacteria</taxon>
        <taxon>Thermotogati</taxon>
        <taxon>Deinococcota</taxon>
        <taxon>Deinococci</taxon>
        <taxon>Deinococcales</taxon>
        <taxon>Deinococcaceae</taxon>
        <taxon>Deinococcus</taxon>
    </lineage>
</organism>
<evidence type="ECO:0000256" key="1">
    <source>
        <dbReference type="SAM" id="MobiDB-lite"/>
    </source>
</evidence>
<accession>A0A8H9GSG3</accession>
<dbReference type="Gene3D" id="1.20.1290.10">
    <property type="entry name" value="AhpD-like"/>
    <property type="match status" value="1"/>
</dbReference>
<dbReference type="InterPro" id="IPR052512">
    <property type="entry name" value="4CMD/NDH-1_regulator"/>
</dbReference>
<reference evidence="4" key="1">
    <citation type="journal article" date="2019" name="Int. J. Syst. Evol. Microbiol.">
        <title>The Global Catalogue of Microorganisms (GCM) 10K type strain sequencing project: providing services to taxonomists for standard genome sequencing and annotation.</title>
        <authorList>
            <consortium name="The Broad Institute Genomics Platform"/>
            <consortium name="The Broad Institute Genome Sequencing Center for Infectious Disease"/>
            <person name="Wu L."/>
            <person name="Ma J."/>
        </authorList>
    </citation>
    <scope>NUCLEOTIDE SEQUENCE [LARGE SCALE GENOMIC DNA]</scope>
    <source>
        <strain evidence="4">JCM 31047</strain>
    </source>
</reference>
<proteinExistence type="predicted"/>
<keyword evidence="4" id="KW-1185">Reference proteome</keyword>
<dbReference type="InterPro" id="IPR029032">
    <property type="entry name" value="AhpD-like"/>
</dbReference>
<gene>
    <name evidence="3" type="ORF">GCM10008956_21230</name>
</gene>
<comment type="caution">
    <text evidence="3">The sequence shown here is derived from an EMBL/GenBank/DDBJ whole genome shotgun (WGS) entry which is preliminary data.</text>
</comment>
<evidence type="ECO:0000313" key="4">
    <source>
        <dbReference type="Proteomes" id="UP000600547"/>
    </source>
</evidence>
<dbReference type="GO" id="GO:0051920">
    <property type="term" value="F:peroxiredoxin activity"/>
    <property type="evidence" value="ECO:0007669"/>
    <property type="project" value="InterPro"/>
</dbReference>
<protein>
    <submittedName>
        <fullName evidence="3">4-carboxymuconolactone decarboxylase</fullName>
    </submittedName>
</protein>
<evidence type="ECO:0000313" key="3">
    <source>
        <dbReference type="EMBL" id="GGM44705.1"/>
    </source>
</evidence>
<dbReference type="RefSeq" id="WP_110829195.1">
    <property type="nucleotide sequence ID" value="NZ_BMQG01000006.1"/>
</dbReference>
<dbReference type="PANTHER" id="PTHR33570:SF2">
    <property type="entry name" value="CARBOXYMUCONOLACTONE DECARBOXYLASE-LIKE DOMAIN-CONTAINING PROTEIN"/>
    <property type="match status" value="1"/>
</dbReference>
<dbReference type="SUPFAM" id="SSF69118">
    <property type="entry name" value="AhpD-like"/>
    <property type="match status" value="1"/>
</dbReference>
<dbReference type="Pfam" id="PF02627">
    <property type="entry name" value="CMD"/>
    <property type="match status" value="1"/>
</dbReference>
<dbReference type="EMBL" id="BMQG01000006">
    <property type="protein sequence ID" value="GGM44705.1"/>
    <property type="molecule type" value="Genomic_DNA"/>
</dbReference>
<dbReference type="AlphaFoldDB" id="A0A8H9GSG3"/>
<dbReference type="Proteomes" id="UP000600547">
    <property type="component" value="Unassembled WGS sequence"/>
</dbReference>
<dbReference type="PANTHER" id="PTHR33570">
    <property type="entry name" value="4-CARBOXYMUCONOLACTONE DECARBOXYLASE FAMILY PROTEIN"/>
    <property type="match status" value="1"/>
</dbReference>
<feature type="region of interest" description="Disordered" evidence="1">
    <location>
        <begin position="121"/>
        <end position="144"/>
    </location>
</feature>
<feature type="domain" description="Carboxymuconolactone decarboxylase-like" evidence="2">
    <location>
        <begin position="33"/>
        <end position="116"/>
    </location>
</feature>
<sequence length="144" mass="15883">MSDHEPPTDPRARDVIFGTQQPRIQQRLDELDPDLGRYIRDFAYDTVYDRPALALKTKELIACALLVSLGSPPELRTHIRGALNAGASEAEVRDALMMCVPYLGFPRTVAAFEVLRQHLQGRERNGTTRPAPTGEAGQGEGEGQ</sequence>
<name>A0A8H9GSG3_9DEIO</name>
<evidence type="ECO:0000259" key="2">
    <source>
        <dbReference type="Pfam" id="PF02627"/>
    </source>
</evidence>